<dbReference type="AlphaFoldDB" id="A0A8S3GLL5"/>
<organism evidence="1 2">
    <name type="scientific">Rotaria magnacalcarata</name>
    <dbReference type="NCBI Taxonomy" id="392030"/>
    <lineage>
        <taxon>Eukaryota</taxon>
        <taxon>Metazoa</taxon>
        <taxon>Spiralia</taxon>
        <taxon>Gnathifera</taxon>
        <taxon>Rotifera</taxon>
        <taxon>Eurotatoria</taxon>
        <taxon>Bdelloidea</taxon>
        <taxon>Philodinida</taxon>
        <taxon>Philodinidae</taxon>
        <taxon>Rotaria</taxon>
    </lineage>
</organism>
<proteinExistence type="predicted"/>
<reference evidence="1" key="1">
    <citation type="submission" date="2021-02" db="EMBL/GenBank/DDBJ databases">
        <authorList>
            <person name="Nowell W R."/>
        </authorList>
    </citation>
    <scope>NUCLEOTIDE SEQUENCE</scope>
</reference>
<gene>
    <name evidence="1" type="ORF">BYL167_LOCUS76445</name>
</gene>
<evidence type="ECO:0000313" key="2">
    <source>
        <dbReference type="Proteomes" id="UP000681967"/>
    </source>
</evidence>
<dbReference type="EMBL" id="CAJOBH010275764">
    <property type="protein sequence ID" value="CAF5167894.1"/>
    <property type="molecule type" value="Genomic_DNA"/>
</dbReference>
<name>A0A8S3GLL5_9BILA</name>
<sequence length="36" mass="3978">KIEKLQSAACEWKSSTRNGQQRAGDLFSSPINLILS</sequence>
<comment type="caution">
    <text evidence="1">The sequence shown here is derived from an EMBL/GenBank/DDBJ whole genome shotgun (WGS) entry which is preliminary data.</text>
</comment>
<feature type="non-terminal residue" evidence="1">
    <location>
        <position position="1"/>
    </location>
</feature>
<protein>
    <submittedName>
        <fullName evidence="1">Uncharacterized protein</fullName>
    </submittedName>
</protein>
<accession>A0A8S3GLL5</accession>
<evidence type="ECO:0000313" key="1">
    <source>
        <dbReference type="EMBL" id="CAF5167894.1"/>
    </source>
</evidence>
<dbReference type="Proteomes" id="UP000681967">
    <property type="component" value="Unassembled WGS sequence"/>
</dbReference>